<dbReference type="Proteomes" id="UP000075243">
    <property type="component" value="Chromosome 10"/>
</dbReference>
<dbReference type="Gramene" id="C.cajan_14816.t">
    <property type="protein sequence ID" value="C.cajan_14816.t"/>
    <property type="gene ID" value="C.cajan_14816"/>
</dbReference>
<dbReference type="AlphaFoldDB" id="A0A151RUK3"/>
<sequence>MMKIIVKAKETSLKKRKLNSIFEEEVRQVSLELHKKEEKLKIQFWKNVNICLKATIPLMVVLRLVDSDVKTAMGFMYEEMDYAKVDFEVKHGLLDCMKILVKDLAIRKKINMQFVEFHYARGLFALNDAKECRKAMLPAEWWKMFGDLLFLF</sequence>
<dbReference type="EMBL" id="KQ483565">
    <property type="protein sequence ID" value="KYP46213.1"/>
    <property type="molecule type" value="Genomic_DNA"/>
</dbReference>
<dbReference type="Gramene" id="C.cajan_32449.t">
    <property type="protein sequence ID" value="C.cajan_32449.t"/>
    <property type="gene ID" value="C.cajan_32449"/>
</dbReference>
<gene>
    <name evidence="2" type="ORF">KK1_015250</name>
    <name evidence="1" type="ORF">KK1_032205</name>
</gene>
<accession>A0A151RUK3</accession>
<evidence type="ECO:0000313" key="3">
    <source>
        <dbReference type="Proteomes" id="UP000075243"/>
    </source>
</evidence>
<evidence type="ECO:0000313" key="2">
    <source>
        <dbReference type="EMBL" id="KYP59809.1"/>
    </source>
</evidence>
<dbReference type="EMBL" id="CM003612">
    <property type="protein sequence ID" value="KYP59809.1"/>
    <property type="molecule type" value="Genomic_DNA"/>
</dbReference>
<proteinExistence type="predicted"/>
<name>A0A151RUK3_CAJCA</name>
<protein>
    <submittedName>
        <fullName evidence="1">Uncharacterized protein</fullName>
    </submittedName>
</protein>
<keyword evidence="3" id="KW-1185">Reference proteome</keyword>
<organism evidence="1 3">
    <name type="scientific">Cajanus cajan</name>
    <name type="common">Pigeon pea</name>
    <name type="synonym">Cajanus indicus</name>
    <dbReference type="NCBI Taxonomy" id="3821"/>
    <lineage>
        <taxon>Eukaryota</taxon>
        <taxon>Viridiplantae</taxon>
        <taxon>Streptophyta</taxon>
        <taxon>Embryophyta</taxon>
        <taxon>Tracheophyta</taxon>
        <taxon>Spermatophyta</taxon>
        <taxon>Magnoliopsida</taxon>
        <taxon>eudicotyledons</taxon>
        <taxon>Gunneridae</taxon>
        <taxon>Pentapetalae</taxon>
        <taxon>rosids</taxon>
        <taxon>fabids</taxon>
        <taxon>Fabales</taxon>
        <taxon>Fabaceae</taxon>
        <taxon>Papilionoideae</taxon>
        <taxon>50 kb inversion clade</taxon>
        <taxon>NPAAA clade</taxon>
        <taxon>indigoferoid/millettioid clade</taxon>
        <taxon>Phaseoleae</taxon>
        <taxon>Cajanus</taxon>
    </lineage>
</organism>
<evidence type="ECO:0000313" key="1">
    <source>
        <dbReference type="EMBL" id="KYP46213.1"/>
    </source>
</evidence>
<reference evidence="1 3" key="1">
    <citation type="journal article" date="2012" name="Nat. Biotechnol.">
        <title>Draft genome sequence of pigeonpea (Cajanus cajan), an orphan legume crop of resource-poor farmers.</title>
        <authorList>
            <person name="Varshney R.K."/>
            <person name="Chen W."/>
            <person name="Li Y."/>
            <person name="Bharti A.K."/>
            <person name="Saxena R.K."/>
            <person name="Schlueter J.A."/>
            <person name="Donoghue M.T."/>
            <person name="Azam S."/>
            <person name="Fan G."/>
            <person name="Whaley A.M."/>
            <person name="Farmer A.D."/>
            <person name="Sheridan J."/>
            <person name="Iwata A."/>
            <person name="Tuteja R."/>
            <person name="Penmetsa R.V."/>
            <person name="Wu W."/>
            <person name="Upadhyaya H.D."/>
            <person name="Yang S.P."/>
            <person name="Shah T."/>
            <person name="Saxena K.B."/>
            <person name="Michael T."/>
            <person name="McCombie W.R."/>
            <person name="Yang B."/>
            <person name="Zhang G."/>
            <person name="Yang H."/>
            <person name="Wang J."/>
            <person name="Spillane C."/>
            <person name="Cook D.R."/>
            <person name="May G.D."/>
            <person name="Xu X."/>
            <person name="Jackson S.A."/>
        </authorList>
    </citation>
    <scope>NUCLEOTIDE SEQUENCE [LARGE SCALE GENOMIC DNA]</scope>
    <source>
        <strain evidence="3">cv. Asha</strain>
    </source>
</reference>